<dbReference type="PROSITE" id="PS00643">
    <property type="entry name" value="COMPLEX1_75K_3"/>
    <property type="match status" value="1"/>
</dbReference>
<feature type="domain" description="4Fe-4S His(Cys)3-ligated-type" evidence="14">
    <location>
        <begin position="82"/>
        <end position="121"/>
    </location>
</feature>
<keyword evidence="5 11" id="KW-1278">Translocase</keyword>
<dbReference type="InterPro" id="IPR010228">
    <property type="entry name" value="NADH_UbQ_OxRdtase_Gsu"/>
</dbReference>
<evidence type="ECO:0000256" key="10">
    <source>
        <dbReference type="ARBA" id="ARBA00047712"/>
    </source>
</evidence>
<evidence type="ECO:0000256" key="2">
    <source>
        <dbReference type="ARBA" id="ARBA00005404"/>
    </source>
</evidence>
<evidence type="ECO:0000256" key="8">
    <source>
        <dbReference type="ARBA" id="ARBA00023027"/>
    </source>
</evidence>
<dbReference type="Pfam" id="PF13510">
    <property type="entry name" value="Fer2_4"/>
    <property type="match status" value="1"/>
</dbReference>
<gene>
    <name evidence="15" type="ORF">HELGO_WM13915</name>
</gene>
<dbReference type="GO" id="GO:0016020">
    <property type="term" value="C:membrane"/>
    <property type="evidence" value="ECO:0007669"/>
    <property type="project" value="InterPro"/>
</dbReference>
<dbReference type="InterPro" id="IPR019574">
    <property type="entry name" value="NADH_UbQ_OxRdtase_Gsu_4Fe4S-bd"/>
</dbReference>
<dbReference type="Gene3D" id="3.10.20.740">
    <property type="match status" value="1"/>
</dbReference>
<reference evidence="15" key="1">
    <citation type="submission" date="2020-01" db="EMBL/GenBank/DDBJ databases">
        <authorList>
            <person name="Meier V. D."/>
            <person name="Meier V D."/>
        </authorList>
    </citation>
    <scope>NUCLEOTIDE SEQUENCE</scope>
    <source>
        <strain evidence="15">HLG_WM_MAG_07</strain>
    </source>
</reference>
<sequence length="788" mass="85701">MSDDLITIEINGQELQAEPGKMIIEVADRAGINIPRFCYHEKLSISANCRMCLVEVEKAPKPMPACATPVMPGMKVLTNSVKAAESQKSIMEFLLINHPLDCPICDQGGECELQDISVSHGDHSSAYVEIKRVVADKDIGPLVETEMTRCIQCTRCVRFGEEIAGMRELGATGRSESMEIGTYIEKSLDSELSGNVIDICPVGALTAKPSRYKARAWEIAQAPSIASHDCVGSNVFLHSFQDEVMRVVPQENDAINECWISDRDRFSYEGLNAQDRQTQPMIKNSDGSWNTVSWDAALEAAGEMLEASDPNEVGVLASASSSTEELYLLQKLMRNKGISNLDHRLRQIDFSDQGKEPQFPWLGTDIEGLEEQKVFLFIGSDVRRDQPMINHRVRKAVTKGAKVFFLNPYALTHNYDVSGEFIRDPAGLVNTLASIASYCGDLPSELEALSNEKDDSLESLCQALKNSDKSLVVLGSQVVNFPHYATLRALAAVLAKSSGAKLGYLPEAANTAGAWLTGMVPHRVAGGENAGDIGRHTSDMLMSATKTYVLYNVDPQFDCANPQIAEGAMHHAKVIAFTAFASDKLRAVADVLLPVATASESSGTFINAEGKQQSYRAAVKQRGDSKPGWKVLRVMGNVLGVNGFEYMSSQDVLDEFNANVESKPDNTRQFSGSEIFDKPEVLSNPANVLQKISYLHAFSIDAVTQRATSLQKTYATERDSVSMNSQDIQAMGLDQCQAVTVKQGDARAVMTLVSDDQVPKGCVSLLAATNKSSILGASFGTLEISGDC</sequence>
<dbReference type="GO" id="GO:0016651">
    <property type="term" value="F:oxidoreductase activity, acting on NAD(P)H"/>
    <property type="evidence" value="ECO:0007669"/>
    <property type="project" value="InterPro"/>
</dbReference>
<keyword evidence="6 11" id="KW-0408">Iron</keyword>
<comment type="cofactor">
    <cofactor evidence="1 11">
        <name>[4Fe-4S] cluster</name>
        <dbReference type="ChEBI" id="CHEBI:49883"/>
    </cofactor>
</comment>
<dbReference type="InterPro" id="IPR050123">
    <property type="entry name" value="Prok_molybdopt-oxidoreductase"/>
</dbReference>
<dbReference type="Gene3D" id="3.40.50.740">
    <property type="match status" value="2"/>
</dbReference>
<dbReference type="Pfam" id="PF00384">
    <property type="entry name" value="Molybdopterin"/>
    <property type="match status" value="1"/>
</dbReference>
<evidence type="ECO:0000259" key="13">
    <source>
        <dbReference type="PROSITE" id="PS51669"/>
    </source>
</evidence>
<comment type="similarity">
    <text evidence="2 11">Belongs to the complex I 75 kDa subunit family.</text>
</comment>
<dbReference type="GO" id="GO:0042773">
    <property type="term" value="P:ATP synthesis coupled electron transport"/>
    <property type="evidence" value="ECO:0007669"/>
    <property type="project" value="InterPro"/>
</dbReference>
<dbReference type="SUPFAM" id="SSF54292">
    <property type="entry name" value="2Fe-2S ferredoxin-like"/>
    <property type="match status" value="1"/>
</dbReference>
<dbReference type="Pfam" id="PF22117">
    <property type="entry name" value="Fer4_Nqo3"/>
    <property type="match status" value="1"/>
</dbReference>
<dbReference type="InterPro" id="IPR000283">
    <property type="entry name" value="NADH_UbQ_OxRdtase_75kDa_su_CS"/>
</dbReference>
<organism evidence="15">
    <name type="scientific">uncultured Thiotrichaceae bacterium</name>
    <dbReference type="NCBI Taxonomy" id="298394"/>
    <lineage>
        <taxon>Bacteria</taxon>
        <taxon>Pseudomonadati</taxon>
        <taxon>Pseudomonadota</taxon>
        <taxon>Gammaproteobacteria</taxon>
        <taxon>Thiotrichales</taxon>
        <taxon>Thiotrichaceae</taxon>
        <taxon>environmental samples</taxon>
    </lineage>
</organism>
<name>A0A6S6SV04_9GAMM</name>
<keyword evidence="15" id="KW-0560">Oxidoreductase</keyword>
<evidence type="ECO:0000256" key="9">
    <source>
        <dbReference type="ARBA" id="ARBA00026021"/>
    </source>
</evidence>
<dbReference type="InterPro" id="IPR054351">
    <property type="entry name" value="NADH_UbQ_OxRdtase_ferredoxin"/>
</dbReference>
<keyword evidence="8 11" id="KW-0520">NAD</keyword>
<evidence type="ECO:0000313" key="15">
    <source>
        <dbReference type="EMBL" id="CAA6810911.1"/>
    </source>
</evidence>
<dbReference type="PROSITE" id="PS51839">
    <property type="entry name" value="4FE4S_HC3"/>
    <property type="match status" value="1"/>
</dbReference>
<dbReference type="AlphaFoldDB" id="A0A6S6SV04"/>
<keyword evidence="3 11" id="KW-0004">4Fe-4S</keyword>
<dbReference type="Pfam" id="PF22151">
    <property type="entry name" value="Fer4_NDSU1"/>
    <property type="match status" value="1"/>
</dbReference>
<accession>A0A6S6SV04</accession>
<dbReference type="FunFam" id="3.30.70.20:FF:000002">
    <property type="entry name" value="NADH-ubiquinone oxidoreductase 75 kDa subunit"/>
    <property type="match status" value="1"/>
</dbReference>
<keyword evidence="11" id="KW-0874">Quinone</keyword>
<dbReference type="InterPro" id="IPR001041">
    <property type="entry name" value="2Fe-2S_ferredoxin-type"/>
</dbReference>
<feature type="domain" description="4Fe-4S Mo/W bis-MGD-type" evidence="13">
    <location>
        <begin position="219"/>
        <end position="275"/>
    </location>
</feature>
<dbReference type="GO" id="GO:0048038">
    <property type="term" value="F:quinone binding"/>
    <property type="evidence" value="ECO:0007669"/>
    <property type="project" value="UniProtKB-UniRule"/>
</dbReference>
<feature type="domain" description="2Fe-2S ferredoxin-type" evidence="12">
    <location>
        <begin position="4"/>
        <end position="82"/>
    </location>
</feature>
<dbReference type="Gene3D" id="3.30.70.20">
    <property type="match status" value="1"/>
</dbReference>
<dbReference type="InterPro" id="IPR036010">
    <property type="entry name" value="2Fe-2S_ferredoxin-like_sf"/>
</dbReference>
<dbReference type="EMBL" id="CACVAY010000047">
    <property type="protein sequence ID" value="CAA6810911.1"/>
    <property type="molecule type" value="Genomic_DNA"/>
</dbReference>
<comment type="function">
    <text evidence="11">NDH-1 shuttles electrons from NADH, via FMN and iron-sulfur (Fe-S) centers, to quinones in the respiratory chain. Couples the redox reaction to proton translocation (for every two electrons transferred, four hydrogen ions are translocated across the cytoplasmic membrane), and thus conserves the redox energy in a proton gradient.</text>
</comment>
<comment type="catalytic activity">
    <reaction evidence="10 11">
        <text>a quinone + NADH + 5 H(+)(in) = a quinol + NAD(+) + 4 H(+)(out)</text>
        <dbReference type="Rhea" id="RHEA:57888"/>
        <dbReference type="ChEBI" id="CHEBI:15378"/>
        <dbReference type="ChEBI" id="CHEBI:24646"/>
        <dbReference type="ChEBI" id="CHEBI:57540"/>
        <dbReference type="ChEBI" id="CHEBI:57945"/>
        <dbReference type="ChEBI" id="CHEBI:132124"/>
    </reaction>
</comment>
<proteinExistence type="inferred from homology"/>
<dbReference type="InterPro" id="IPR006963">
    <property type="entry name" value="Mopterin_OxRdtase_4Fe-4S_dom"/>
</dbReference>
<evidence type="ECO:0000256" key="6">
    <source>
        <dbReference type="ARBA" id="ARBA00023004"/>
    </source>
</evidence>
<dbReference type="GO" id="GO:0008137">
    <property type="term" value="F:NADH dehydrogenase (ubiquinone) activity"/>
    <property type="evidence" value="ECO:0007669"/>
    <property type="project" value="UniProtKB-UniRule"/>
</dbReference>
<keyword evidence="4 11" id="KW-0479">Metal-binding</keyword>
<dbReference type="PROSITE" id="PS00642">
    <property type="entry name" value="COMPLEX1_75K_2"/>
    <property type="match status" value="1"/>
</dbReference>
<keyword evidence="15" id="KW-0830">Ubiquinone</keyword>
<dbReference type="NCBIfam" id="TIGR01973">
    <property type="entry name" value="NuoG"/>
    <property type="match status" value="1"/>
</dbReference>
<evidence type="ECO:0000259" key="14">
    <source>
        <dbReference type="PROSITE" id="PS51839"/>
    </source>
</evidence>
<evidence type="ECO:0000256" key="3">
    <source>
        <dbReference type="ARBA" id="ARBA00022485"/>
    </source>
</evidence>
<dbReference type="PROSITE" id="PS00641">
    <property type="entry name" value="COMPLEX1_75K_1"/>
    <property type="match status" value="1"/>
</dbReference>
<protein>
    <recommendedName>
        <fullName evidence="11">NADH-quinone oxidoreductase</fullName>
        <ecNumber evidence="11">7.1.1.-</ecNumber>
    </recommendedName>
</protein>
<dbReference type="CDD" id="cd00207">
    <property type="entry name" value="fer2"/>
    <property type="match status" value="1"/>
</dbReference>
<dbReference type="PANTHER" id="PTHR43105">
    <property type="entry name" value="RESPIRATORY NITRATE REDUCTASE"/>
    <property type="match status" value="1"/>
</dbReference>
<dbReference type="PROSITE" id="PS51085">
    <property type="entry name" value="2FE2S_FER_2"/>
    <property type="match status" value="1"/>
</dbReference>
<dbReference type="PROSITE" id="PS51669">
    <property type="entry name" value="4FE4S_MOW_BIS_MGD"/>
    <property type="match status" value="1"/>
</dbReference>
<dbReference type="PANTHER" id="PTHR43105:SF13">
    <property type="entry name" value="NADH-UBIQUINONE OXIDOREDUCTASE 75 KDA SUBUNIT, MITOCHONDRIAL"/>
    <property type="match status" value="1"/>
</dbReference>
<evidence type="ECO:0000256" key="4">
    <source>
        <dbReference type="ARBA" id="ARBA00022723"/>
    </source>
</evidence>
<evidence type="ECO:0000256" key="11">
    <source>
        <dbReference type="RuleBase" id="RU003525"/>
    </source>
</evidence>
<dbReference type="GO" id="GO:0051539">
    <property type="term" value="F:4 iron, 4 sulfur cluster binding"/>
    <property type="evidence" value="ECO:0007669"/>
    <property type="project" value="UniProtKB-KW"/>
</dbReference>
<dbReference type="Gene3D" id="3.40.228.10">
    <property type="entry name" value="Dimethylsulfoxide Reductase, domain 2"/>
    <property type="match status" value="1"/>
</dbReference>
<dbReference type="InterPro" id="IPR006656">
    <property type="entry name" value="Mopterin_OxRdtase"/>
</dbReference>
<dbReference type="SMART" id="SM00929">
    <property type="entry name" value="NADH-G_4Fe-4S_3"/>
    <property type="match status" value="1"/>
</dbReference>
<evidence type="ECO:0000256" key="1">
    <source>
        <dbReference type="ARBA" id="ARBA00001966"/>
    </source>
</evidence>
<dbReference type="FunFam" id="3.10.20.740:FF:000001">
    <property type="entry name" value="NADH-quinone oxidoreductase subunit G"/>
    <property type="match status" value="1"/>
</dbReference>
<dbReference type="GO" id="GO:0046872">
    <property type="term" value="F:metal ion binding"/>
    <property type="evidence" value="ECO:0007669"/>
    <property type="project" value="UniProtKB-UniRule"/>
</dbReference>
<keyword evidence="7 11" id="KW-0411">Iron-sulfur</keyword>
<dbReference type="EC" id="7.1.1.-" evidence="11"/>
<dbReference type="SUPFAM" id="SSF54862">
    <property type="entry name" value="4Fe-4S ferredoxins"/>
    <property type="match status" value="1"/>
</dbReference>
<keyword evidence="11" id="KW-0001">2Fe-2S</keyword>
<dbReference type="Pfam" id="PF10588">
    <property type="entry name" value="NADH-G_4Fe-4S_3"/>
    <property type="match status" value="1"/>
</dbReference>
<comment type="subunit">
    <text evidence="9">Composed of 13 different subunits. Subunits NuoCD, E, F, and G constitute the peripheral sector of the complex.</text>
</comment>
<dbReference type="GO" id="GO:0051537">
    <property type="term" value="F:2 iron, 2 sulfur cluster binding"/>
    <property type="evidence" value="ECO:0007669"/>
    <property type="project" value="UniProtKB-UniRule"/>
</dbReference>
<evidence type="ECO:0000256" key="5">
    <source>
        <dbReference type="ARBA" id="ARBA00022967"/>
    </source>
</evidence>
<evidence type="ECO:0000256" key="7">
    <source>
        <dbReference type="ARBA" id="ARBA00023014"/>
    </source>
</evidence>
<dbReference type="SUPFAM" id="SSF53706">
    <property type="entry name" value="Formate dehydrogenase/DMSO reductase, domains 1-3"/>
    <property type="match status" value="1"/>
</dbReference>
<comment type="cofactor">
    <cofactor evidence="11">
        <name>[2Fe-2S] cluster</name>
        <dbReference type="ChEBI" id="CHEBI:190135"/>
    </cofactor>
    <text evidence="11">Binds 1 [2Fe-2S] cluster per subunit.</text>
</comment>
<evidence type="ECO:0000259" key="12">
    <source>
        <dbReference type="PROSITE" id="PS51085"/>
    </source>
</evidence>